<reference evidence="1" key="1">
    <citation type="journal article" date="2023" name="Mol. Phylogenet. Evol.">
        <title>Genome-scale phylogeny and comparative genomics of the fungal order Sordariales.</title>
        <authorList>
            <person name="Hensen N."/>
            <person name="Bonometti L."/>
            <person name="Westerberg I."/>
            <person name="Brannstrom I.O."/>
            <person name="Guillou S."/>
            <person name="Cros-Aarteil S."/>
            <person name="Calhoun S."/>
            <person name="Haridas S."/>
            <person name="Kuo A."/>
            <person name="Mondo S."/>
            <person name="Pangilinan J."/>
            <person name="Riley R."/>
            <person name="LaButti K."/>
            <person name="Andreopoulos B."/>
            <person name="Lipzen A."/>
            <person name="Chen C."/>
            <person name="Yan M."/>
            <person name="Daum C."/>
            <person name="Ng V."/>
            <person name="Clum A."/>
            <person name="Steindorff A."/>
            <person name="Ohm R.A."/>
            <person name="Martin F."/>
            <person name="Silar P."/>
            <person name="Natvig D.O."/>
            <person name="Lalanne C."/>
            <person name="Gautier V."/>
            <person name="Ament-Velasquez S.L."/>
            <person name="Kruys A."/>
            <person name="Hutchinson M.I."/>
            <person name="Powell A.J."/>
            <person name="Barry K."/>
            <person name="Miller A.N."/>
            <person name="Grigoriev I.V."/>
            <person name="Debuchy R."/>
            <person name="Gladieux P."/>
            <person name="Hiltunen Thoren M."/>
            <person name="Johannesson H."/>
        </authorList>
    </citation>
    <scope>NUCLEOTIDE SEQUENCE</scope>
    <source>
        <strain evidence="1">PSN324</strain>
    </source>
</reference>
<feature type="non-terminal residue" evidence="1">
    <location>
        <position position="233"/>
    </location>
</feature>
<reference evidence="1" key="2">
    <citation type="submission" date="2023-06" db="EMBL/GenBank/DDBJ databases">
        <authorList>
            <consortium name="Lawrence Berkeley National Laboratory"/>
            <person name="Mondo S.J."/>
            <person name="Hensen N."/>
            <person name="Bonometti L."/>
            <person name="Westerberg I."/>
            <person name="Brannstrom I.O."/>
            <person name="Guillou S."/>
            <person name="Cros-Aarteil S."/>
            <person name="Calhoun S."/>
            <person name="Haridas S."/>
            <person name="Kuo A."/>
            <person name="Pangilinan J."/>
            <person name="Riley R."/>
            <person name="Labutti K."/>
            <person name="Andreopoulos B."/>
            <person name="Lipzen A."/>
            <person name="Chen C."/>
            <person name="Yanf M."/>
            <person name="Daum C."/>
            <person name="Ng V."/>
            <person name="Clum A."/>
            <person name="Steindorff A."/>
            <person name="Ohm R."/>
            <person name="Martin F."/>
            <person name="Silar P."/>
            <person name="Natvig D."/>
            <person name="Lalanne C."/>
            <person name="Gautier V."/>
            <person name="Ament-Velasquez S.L."/>
            <person name="Kruys A."/>
            <person name="Hutchinson M.I."/>
            <person name="Powell A.J."/>
            <person name="Barry K."/>
            <person name="Miller A.N."/>
            <person name="Grigoriev I.V."/>
            <person name="Debuchy R."/>
            <person name="Gladieux P."/>
            <person name="Thoren M.H."/>
            <person name="Johannesson H."/>
        </authorList>
    </citation>
    <scope>NUCLEOTIDE SEQUENCE</scope>
    <source>
        <strain evidence="1">PSN324</strain>
    </source>
</reference>
<name>A0AAV9HC81_9PEZI</name>
<keyword evidence="2" id="KW-1185">Reference proteome</keyword>
<feature type="non-terminal residue" evidence="1">
    <location>
        <position position="1"/>
    </location>
</feature>
<protein>
    <submittedName>
        <fullName evidence="1">Uncharacterized protein</fullName>
    </submittedName>
</protein>
<organism evidence="1 2">
    <name type="scientific">Cladorrhinum samala</name>
    <dbReference type="NCBI Taxonomy" id="585594"/>
    <lineage>
        <taxon>Eukaryota</taxon>
        <taxon>Fungi</taxon>
        <taxon>Dikarya</taxon>
        <taxon>Ascomycota</taxon>
        <taxon>Pezizomycotina</taxon>
        <taxon>Sordariomycetes</taxon>
        <taxon>Sordariomycetidae</taxon>
        <taxon>Sordariales</taxon>
        <taxon>Podosporaceae</taxon>
        <taxon>Cladorrhinum</taxon>
    </lineage>
</organism>
<sequence length="233" mass="24888">TTLVLTPRNTPAPLVEEAAAPAEAVRGCTTTYTPPFLPHEACKWSGTLTLYPTTVVMNKEIDCNGCDTLYISDYWYLCPNMRINKTERADTASTWWNTICRPTPARLRRDGEAQNAIPATATSNGQVVVGTPQPISNPATTALPRPSTLPGVQDLRIRQGEPDACPTTYVVQPEQSAGKTSTKYSKTTTSTSLLNCSGCPLVISTAVAGYGPPVVFTTTTTLPVGTVTAYACK</sequence>
<proteinExistence type="predicted"/>
<evidence type="ECO:0000313" key="2">
    <source>
        <dbReference type="Proteomes" id="UP001321749"/>
    </source>
</evidence>
<dbReference type="Proteomes" id="UP001321749">
    <property type="component" value="Unassembled WGS sequence"/>
</dbReference>
<accession>A0AAV9HC81</accession>
<comment type="caution">
    <text evidence="1">The sequence shown here is derived from an EMBL/GenBank/DDBJ whole genome shotgun (WGS) entry which is preliminary data.</text>
</comment>
<dbReference type="EMBL" id="MU865071">
    <property type="protein sequence ID" value="KAK4458402.1"/>
    <property type="molecule type" value="Genomic_DNA"/>
</dbReference>
<gene>
    <name evidence="1" type="ORF">QBC42DRAFT_147682</name>
</gene>
<dbReference type="AlphaFoldDB" id="A0AAV9HC81"/>
<evidence type="ECO:0000313" key="1">
    <source>
        <dbReference type="EMBL" id="KAK4458402.1"/>
    </source>
</evidence>